<evidence type="ECO:0000259" key="8">
    <source>
        <dbReference type="Pfam" id="PF01593"/>
    </source>
</evidence>
<dbReference type="EC" id="1.13.12.3" evidence="3"/>
<dbReference type="InterPro" id="IPR036188">
    <property type="entry name" value="FAD/NAD-bd_sf"/>
</dbReference>
<gene>
    <name evidence="9" type="primary">rebO_2</name>
    <name evidence="9" type="ORF">GJW-30_1_04241</name>
</gene>
<dbReference type="PRINTS" id="PR00420">
    <property type="entry name" value="RNGMNOXGNASE"/>
</dbReference>
<dbReference type="Pfam" id="PF01593">
    <property type="entry name" value="Amino_oxidase"/>
    <property type="match status" value="1"/>
</dbReference>
<dbReference type="GO" id="GO:0050361">
    <property type="term" value="F:tryptophan 2-monooxygenase activity"/>
    <property type="evidence" value="ECO:0007669"/>
    <property type="project" value="UniProtKB-EC"/>
</dbReference>
<accession>A0A0S3Q0I6</accession>
<dbReference type="AlphaFoldDB" id="A0A0S3Q0I6"/>
<dbReference type="OrthoDB" id="9790035at2"/>
<organism evidence="9 10">
    <name type="scientific">Variibacter gotjawalensis</name>
    <dbReference type="NCBI Taxonomy" id="1333996"/>
    <lineage>
        <taxon>Bacteria</taxon>
        <taxon>Pseudomonadati</taxon>
        <taxon>Pseudomonadota</taxon>
        <taxon>Alphaproteobacteria</taxon>
        <taxon>Hyphomicrobiales</taxon>
        <taxon>Nitrobacteraceae</taxon>
        <taxon>Variibacter</taxon>
    </lineage>
</organism>
<evidence type="ECO:0000313" key="9">
    <source>
        <dbReference type="EMBL" id="BAT61681.1"/>
    </source>
</evidence>
<dbReference type="SUPFAM" id="SSF51905">
    <property type="entry name" value="FAD/NAD(P)-binding domain"/>
    <property type="match status" value="1"/>
</dbReference>
<name>A0A0S3Q0I6_9BRAD</name>
<evidence type="ECO:0000256" key="3">
    <source>
        <dbReference type="ARBA" id="ARBA00012535"/>
    </source>
</evidence>
<feature type="domain" description="Amine oxidase" evidence="8">
    <location>
        <begin position="40"/>
        <end position="433"/>
    </location>
</feature>
<dbReference type="EMBL" id="AP014946">
    <property type="protein sequence ID" value="BAT61681.1"/>
    <property type="molecule type" value="Genomic_DNA"/>
</dbReference>
<dbReference type="InterPro" id="IPR050281">
    <property type="entry name" value="Flavin_monoamine_oxidase"/>
</dbReference>
<dbReference type="Proteomes" id="UP000236884">
    <property type="component" value="Chromosome"/>
</dbReference>
<dbReference type="InterPro" id="IPR002937">
    <property type="entry name" value="Amino_oxidase"/>
</dbReference>
<dbReference type="PANTHER" id="PTHR10742:SF410">
    <property type="entry name" value="LYSINE-SPECIFIC HISTONE DEMETHYLASE 2"/>
    <property type="match status" value="1"/>
</dbReference>
<protein>
    <recommendedName>
        <fullName evidence="4">Tryptophan 2-monooxygenase</fullName>
        <ecNumber evidence="3">1.13.12.3</ecNumber>
    </recommendedName>
</protein>
<dbReference type="Gene3D" id="3.50.50.60">
    <property type="entry name" value="FAD/NAD(P)-binding domain"/>
    <property type="match status" value="1"/>
</dbReference>
<dbReference type="RefSeq" id="WP_096358347.1">
    <property type="nucleotide sequence ID" value="NZ_AP014946.1"/>
</dbReference>
<evidence type="ECO:0000256" key="6">
    <source>
        <dbReference type="ARBA" id="ARBA00047321"/>
    </source>
</evidence>
<evidence type="ECO:0000256" key="1">
    <source>
        <dbReference type="ARBA" id="ARBA00004814"/>
    </source>
</evidence>
<evidence type="ECO:0000313" key="10">
    <source>
        <dbReference type="Proteomes" id="UP000236884"/>
    </source>
</evidence>
<keyword evidence="10" id="KW-1185">Reference proteome</keyword>
<keyword evidence="5" id="KW-0073">Auxin biosynthesis</keyword>
<comment type="catalytic activity">
    <reaction evidence="6">
        <text>L-tryptophan + O2 = indole-3-acetamide + CO2 + H2O</text>
        <dbReference type="Rhea" id="RHEA:16165"/>
        <dbReference type="ChEBI" id="CHEBI:15377"/>
        <dbReference type="ChEBI" id="CHEBI:15379"/>
        <dbReference type="ChEBI" id="CHEBI:16031"/>
        <dbReference type="ChEBI" id="CHEBI:16526"/>
        <dbReference type="ChEBI" id="CHEBI:57912"/>
        <dbReference type="EC" id="1.13.12.3"/>
    </reaction>
</comment>
<evidence type="ECO:0000256" key="7">
    <source>
        <dbReference type="SAM" id="SignalP"/>
    </source>
</evidence>
<comment type="similarity">
    <text evidence="2">Belongs to the tryptophan 2-monooxygenase family.</text>
</comment>
<sequence length="443" mass="46191">MAAINRRAFALGGSAALALPAFAQAQATDFDVVIVGAGAAGIAAARRLSEAGRRVVIVEASDRIGGRAHTQNFGSGHADLGANVLYGADANPIARLAASQKVEIVRASPATHLRVGKRVAREGEVEIFLSSLARTRRAIQEGGRAGRAVHAASFFPKDVTEWRPSVDFMLGAFERGRDLSEIAAQDIAVSAERGDAAYARGGVGALLAKLAQGLTVRLSSPATRISTWKNTYVETARGGIAARAAIVTASTAVLAAQKIKFEPALPANFGEAFTKLPLGTLERIVVDLPGNPLGLAKDERVFEQATDTKAASMLANVDGGSLAYIDIGGKFAAELAGRGPGALTTFAREWIGETFGNDAIKAIARATSSHWAKEPWILGGASVAIPGAQGLRKVLSEGVRDRIWFAGEATHDTQCGTLAGAWESGERAADAVLRRIGGAARRR</sequence>
<proteinExistence type="inferred from homology"/>
<reference evidence="9 10" key="1">
    <citation type="submission" date="2015-08" db="EMBL/GenBank/DDBJ databases">
        <title>Investigation of the bacterial diversity of lava forest soil.</title>
        <authorList>
            <person name="Lee J.S."/>
        </authorList>
    </citation>
    <scope>NUCLEOTIDE SEQUENCE [LARGE SCALE GENOMIC DNA]</scope>
    <source>
        <strain evidence="9 10">GJW-30</strain>
    </source>
</reference>
<dbReference type="GO" id="GO:0009851">
    <property type="term" value="P:auxin biosynthetic process"/>
    <property type="evidence" value="ECO:0007669"/>
    <property type="project" value="UniProtKB-KW"/>
</dbReference>
<feature type="chain" id="PRO_5006616004" description="Tryptophan 2-monooxygenase" evidence="7">
    <location>
        <begin position="24"/>
        <end position="443"/>
    </location>
</feature>
<keyword evidence="9" id="KW-0560">Oxidoreductase</keyword>
<dbReference type="Gene3D" id="3.90.660.10">
    <property type="match status" value="1"/>
</dbReference>
<comment type="pathway">
    <text evidence="1">Plant hormone metabolism; auxin biosynthesis.</text>
</comment>
<evidence type="ECO:0000256" key="5">
    <source>
        <dbReference type="ARBA" id="ARBA00023070"/>
    </source>
</evidence>
<evidence type="ECO:0000256" key="4">
    <source>
        <dbReference type="ARBA" id="ARBA00017871"/>
    </source>
</evidence>
<dbReference type="SUPFAM" id="SSF54373">
    <property type="entry name" value="FAD-linked reductases, C-terminal domain"/>
    <property type="match status" value="1"/>
</dbReference>
<evidence type="ECO:0000256" key="2">
    <source>
        <dbReference type="ARBA" id="ARBA00005833"/>
    </source>
</evidence>
<dbReference type="PANTHER" id="PTHR10742">
    <property type="entry name" value="FLAVIN MONOAMINE OXIDASE"/>
    <property type="match status" value="1"/>
</dbReference>
<keyword evidence="7" id="KW-0732">Signal</keyword>
<feature type="signal peptide" evidence="7">
    <location>
        <begin position="1"/>
        <end position="23"/>
    </location>
</feature>
<dbReference type="KEGG" id="vgo:GJW-30_1_04241"/>